<accession>A0A975BIV6</accession>
<proteinExistence type="predicted"/>
<evidence type="ECO:0000313" key="1">
    <source>
        <dbReference type="EMBL" id="QTA86153.1"/>
    </source>
</evidence>
<evidence type="ECO:0000313" key="2">
    <source>
        <dbReference type="Proteomes" id="UP000663722"/>
    </source>
</evidence>
<dbReference type="Proteomes" id="UP000663722">
    <property type="component" value="Chromosome"/>
</dbReference>
<sequence length="99" mass="11287">MKNKADWTMEILKSLRNLPFVWDLEIIKPPDDVEADLGVIKCGVCRRYRSDIRLQVLGALHLLKAVASAFSVQIRRKNFWQRAAEENKNIPAVARVGGK</sequence>
<reference evidence="1" key="1">
    <citation type="journal article" date="2021" name="Microb. Physiol.">
        <title>Proteogenomic Insights into the Physiology of Marine, Sulfate-Reducing, Filamentous Desulfonema limicola and Desulfonema magnum.</title>
        <authorList>
            <person name="Schnaars V."/>
            <person name="Wohlbrand L."/>
            <person name="Scheve S."/>
            <person name="Hinrichs C."/>
            <person name="Reinhardt R."/>
            <person name="Rabus R."/>
        </authorList>
    </citation>
    <scope>NUCLEOTIDE SEQUENCE</scope>
    <source>
        <strain evidence="1">4be13</strain>
    </source>
</reference>
<dbReference type="AlphaFoldDB" id="A0A975BIV6"/>
<organism evidence="1 2">
    <name type="scientific">Desulfonema magnum</name>
    <dbReference type="NCBI Taxonomy" id="45655"/>
    <lineage>
        <taxon>Bacteria</taxon>
        <taxon>Pseudomonadati</taxon>
        <taxon>Thermodesulfobacteriota</taxon>
        <taxon>Desulfobacteria</taxon>
        <taxon>Desulfobacterales</taxon>
        <taxon>Desulfococcaceae</taxon>
        <taxon>Desulfonema</taxon>
    </lineage>
</organism>
<dbReference type="EMBL" id="CP061800">
    <property type="protein sequence ID" value="QTA86153.1"/>
    <property type="molecule type" value="Genomic_DNA"/>
</dbReference>
<keyword evidence="2" id="KW-1185">Reference proteome</keyword>
<protein>
    <submittedName>
        <fullName evidence="1">Uncharacterized protein</fullName>
    </submittedName>
</protein>
<gene>
    <name evidence="1" type="ORF">dnm_021740</name>
</gene>
<dbReference type="KEGG" id="dmm:dnm_021740"/>
<dbReference type="RefSeq" id="WP_207681912.1">
    <property type="nucleotide sequence ID" value="NZ_CP061800.1"/>
</dbReference>
<name>A0A975BIV6_9BACT</name>